<evidence type="ECO:0000256" key="1">
    <source>
        <dbReference type="SAM" id="MobiDB-lite"/>
    </source>
</evidence>
<feature type="region of interest" description="Disordered" evidence="1">
    <location>
        <begin position="45"/>
        <end position="65"/>
    </location>
</feature>
<organism evidence="2">
    <name type="scientific">Oikopleura dioica</name>
    <name type="common">Tunicate</name>
    <dbReference type="NCBI Taxonomy" id="34765"/>
    <lineage>
        <taxon>Eukaryota</taxon>
        <taxon>Metazoa</taxon>
        <taxon>Chordata</taxon>
        <taxon>Tunicata</taxon>
        <taxon>Appendicularia</taxon>
        <taxon>Copelata</taxon>
        <taxon>Oikopleuridae</taxon>
        <taxon>Oikopleura</taxon>
    </lineage>
</organism>
<reference evidence="2" key="1">
    <citation type="journal article" date="2010" name="Science">
        <title>Plasticity of animal genome architecture unmasked by rapid evolution of a pelagic tunicate.</title>
        <authorList>
            <person name="Denoeud F."/>
            <person name="Henriet S."/>
            <person name="Mungpakdee S."/>
            <person name="Aury J.M."/>
            <person name="Da Silva C."/>
            <person name="Brinkmann H."/>
            <person name="Mikhaleva J."/>
            <person name="Olsen L.C."/>
            <person name="Jubin C."/>
            <person name="Canestro C."/>
            <person name="Bouquet J.M."/>
            <person name="Danks G."/>
            <person name="Poulain J."/>
            <person name="Campsteijn C."/>
            <person name="Adamski M."/>
            <person name="Cross I."/>
            <person name="Yadetie F."/>
            <person name="Muffato M."/>
            <person name="Louis A."/>
            <person name="Butcher S."/>
            <person name="Tsagkogeorga G."/>
            <person name="Konrad A."/>
            <person name="Singh S."/>
            <person name="Jensen M.F."/>
            <person name="Cong E.H."/>
            <person name="Eikeseth-Otteraa H."/>
            <person name="Noel B."/>
            <person name="Anthouard V."/>
            <person name="Porcel B.M."/>
            <person name="Kachouri-Lafond R."/>
            <person name="Nishino A."/>
            <person name="Ugolini M."/>
            <person name="Chourrout P."/>
            <person name="Nishida H."/>
            <person name="Aasland R."/>
            <person name="Huzurbazar S."/>
            <person name="Westhof E."/>
            <person name="Delsuc F."/>
            <person name="Lehrach H."/>
            <person name="Reinhardt R."/>
            <person name="Weissenbach J."/>
            <person name="Roy S.W."/>
            <person name="Artiguenave F."/>
            <person name="Postlethwait J.H."/>
            <person name="Manak J.R."/>
            <person name="Thompson E.M."/>
            <person name="Jaillon O."/>
            <person name="Du Pasquier L."/>
            <person name="Boudinot P."/>
            <person name="Liberles D.A."/>
            <person name="Volff J.N."/>
            <person name="Philippe H."/>
            <person name="Lenhard B."/>
            <person name="Roest Crollius H."/>
            <person name="Wincker P."/>
            <person name="Chourrout D."/>
        </authorList>
    </citation>
    <scope>NUCLEOTIDE SEQUENCE [LARGE SCALE GENOMIC DNA]</scope>
</reference>
<sequence>MNLWVWRGRPQGEIAIRNQKSCFSHARTILALYVNYAFTNLNPLRGKTPRASNKQARAKKSQKESKTIRELDVSKAVISRQGSDLVTASFNPEEVFGIRLFEKKTCKCTSRNIFPIDEMPEIFNSTQIAQLEKNRKHDYDKWRSNNFHLTHVIENRATIMAFLI</sequence>
<name>E4Y788_OIKDI</name>
<protein>
    <submittedName>
        <fullName evidence="2">Uncharacterized protein</fullName>
    </submittedName>
</protein>
<evidence type="ECO:0000313" key="2">
    <source>
        <dbReference type="EMBL" id="CBY31488.1"/>
    </source>
</evidence>
<proteinExistence type="predicted"/>
<dbReference type="Proteomes" id="UP000011014">
    <property type="component" value="Unassembled WGS sequence"/>
</dbReference>
<dbReference type="AlphaFoldDB" id="E4Y788"/>
<gene>
    <name evidence="2" type="ORF">GSOID_T00025395001</name>
</gene>
<accession>E4Y788</accession>
<dbReference type="EMBL" id="FN654305">
    <property type="protein sequence ID" value="CBY31488.1"/>
    <property type="molecule type" value="Genomic_DNA"/>
</dbReference>